<dbReference type="InterPro" id="IPR040521">
    <property type="entry name" value="KDZ"/>
</dbReference>
<dbReference type="PANTHER" id="PTHR34305:SF1">
    <property type="entry name" value="SWIM-TYPE DOMAIN-CONTAINING PROTEIN"/>
    <property type="match status" value="1"/>
</dbReference>
<dbReference type="PANTHER" id="PTHR34305">
    <property type="entry name" value="EXPRESSED PROTEIN"/>
    <property type="match status" value="1"/>
</dbReference>
<accession>A0A8X7MJB5</accession>
<organism evidence="1 2">
    <name type="scientific">Tilletia controversa</name>
    <name type="common">dwarf bunt fungus</name>
    <dbReference type="NCBI Taxonomy" id="13291"/>
    <lineage>
        <taxon>Eukaryota</taxon>
        <taxon>Fungi</taxon>
        <taxon>Dikarya</taxon>
        <taxon>Basidiomycota</taxon>
        <taxon>Ustilaginomycotina</taxon>
        <taxon>Exobasidiomycetes</taxon>
        <taxon>Tilletiales</taxon>
        <taxon>Tilletiaceae</taxon>
        <taxon>Tilletia</taxon>
    </lineage>
</organism>
<evidence type="ECO:0000313" key="2">
    <source>
        <dbReference type="Proteomes" id="UP000077684"/>
    </source>
</evidence>
<reference evidence="1" key="1">
    <citation type="submission" date="2016-04" db="EMBL/GenBank/DDBJ databases">
        <authorList>
            <person name="Nguyen H.D."/>
            <person name="Samba Siva P."/>
            <person name="Cullis J."/>
            <person name="Levesque C.A."/>
            <person name="Hambleton S."/>
        </authorList>
    </citation>
    <scope>NUCLEOTIDE SEQUENCE</scope>
    <source>
        <strain evidence="1">DAOMC 236426</strain>
    </source>
</reference>
<protein>
    <submittedName>
        <fullName evidence="1">Uncharacterized protein</fullName>
    </submittedName>
</protein>
<proteinExistence type="predicted"/>
<dbReference type="Pfam" id="PF18758">
    <property type="entry name" value="KDZ"/>
    <property type="match status" value="1"/>
</dbReference>
<gene>
    <name evidence="1" type="ORF">A4X06_0g8854</name>
</gene>
<dbReference type="AlphaFoldDB" id="A0A8X7MJB5"/>
<sequence length="399" mass="44394">MVDIVLPLSQHYPVHVESFRSAIDLAKLDSISPARSEWIQALVDALQAAFNDCARSSEVAMRWRNLIQQLAAEEGVLQLCRPLSVPLLRSLGSDTVTLASTTFSQQATSLARHCPAIGLLLLAYQDQVAIHNHPSLAIVKIRFLLVKTAALVVHQLLVLGVVESNAVETRRPSNPAVTVDAYQAEEVPFFQSSVLYGAKPVRERKWYSKIEDKGGIHVDDSIQQDNEAMGSDHCRKYFTAYVTAKRTGGLMALWCRHLICVGFHAIPKAEGRNDVFSAIYRFLPVAPEVIVYDFACQLAPYSLHREPEFFQNTLFVVDQMHQHGHTKCSPSSFLSTYMGVNQDLHRLNSSAAESGNAGLARIKKSVSYCSQEHALALVEHFLSIWNRKRALEMGNILVS</sequence>
<keyword evidence="2" id="KW-1185">Reference proteome</keyword>
<comment type="caution">
    <text evidence="1">The sequence shown here is derived from an EMBL/GenBank/DDBJ whole genome shotgun (WGS) entry which is preliminary data.</text>
</comment>
<dbReference type="Proteomes" id="UP000077684">
    <property type="component" value="Unassembled WGS sequence"/>
</dbReference>
<reference evidence="1" key="2">
    <citation type="journal article" date="2019" name="IMA Fungus">
        <title>Genome sequencing and comparison of five Tilletia species to identify candidate genes for the detection of regulated species infecting wheat.</title>
        <authorList>
            <person name="Nguyen H.D.T."/>
            <person name="Sultana T."/>
            <person name="Kesanakurti P."/>
            <person name="Hambleton S."/>
        </authorList>
    </citation>
    <scope>NUCLEOTIDE SEQUENCE</scope>
    <source>
        <strain evidence="1">DAOMC 236426</strain>
    </source>
</reference>
<name>A0A8X7MJB5_9BASI</name>
<dbReference type="EMBL" id="LWDE02002158">
    <property type="protein sequence ID" value="KAE8238331.1"/>
    <property type="molecule type" value="Genomic_DNA"/>
</dbReference>
<evidence type="ECO:0000313" key="1">
    <source>
        <dbReference type="EMBL" id="KAE8238331.1"/>
    </source>
</evidence>